<keyword evidence="1" id="KW-1133">Transmembrane helix</keyword>
<evidence type="ECO:0000256" key="1">
    <source>
        <dbReference type="SAM" id="Phobius"/>
    </source>
</evidence>
<feature type="non-terminal residue" evidence="2">
    <location>
        <position position="134"/>
    </location>
</feature>
<reference evidence="2 3" key="1">
    <citation type="submission" date="2024-05" db="EMBL/GenBank/DDBJ databases">
        <authorList>
            <person name="Wallberg A."/>
        </authorList>
    </citation>
    <scope>NUCLEOTIDE SEQUENCE [LARGE SCALE GENOMIC DNA]</scope>
</reference>
<dbReference type="Proteomes" id="UP001497623">
    <property type="component" value="Unassembled WGS sequence"/>
</dbReference>
<sequence>FDIVHQFHKYNLKHEAHPHLKEKHVKATKTESVLRYFTKCNNDSVYDSEVLELLKFEKELHKNKVDAIRCLHDNLGTSDVSAKCLLQLKSLYGLNICQRITYNLQVFILCFIIPTFFYGLDVYTDIDLAVEYYE</sequence>
<keyword evidence="1" id="KW-0472">Membrane</keyword>
<organism evidence="2 3">
    <name type="scientific">Meganyctiphanes norvegica</name>
    <name type="common">Northern krill</name>
    <name type="synonym">Thysanopoda norvegica</name>
    <dbReference type="NCBI Taxonomy" id="48144"/>
    <lineage>
        <taxon>Eukaryota</taxon>
        <taxon>Metazoa</taxon>
        <taxon>Ecdysozoa</taxon>
        <taxon>Arthropoda</taxon>
        <taxon>Crustacea</taxon>
        <taxon>Multicrustacea</taxon>
        <taxon>Malacostraca</taxon>
        <taxon>Eumalacostraca</taxon>
        <taxon>Eucarida</taxon>
        <taxon>Euphausiacea</taxon>
        <taxon>Euphausiidae</taxon>
        <taxon>Meganyctiphanes</taxon>
    </lineage>
</organism>
<accession>A0AAV2REG6</accession>
<comment type="caution">
    <text evidence="2">The sequence shown here is derived from an EMBL/GenBank/DDBJ whole genome shotgun (WGS) entry which is preliminary data.</text>
</comment>
<name>A0AAV2REG6_MEGNR</name>
<feature type="transmembrane region" description="Helical" evidence="1">
    <location>
        <begin position="100"/>
        <end position="120"/>
    </location>
</feature>
<keyword evidence="1" id="KW-0812">Transmembrane</keyword>
<gene>
    <name evidence="2" type="ORF">MNOR_LOCUS23040</name>
</gene>
<protein>
    <submittedName>
        <fullName evidence="2">Uncharacterized protein</fullName>
    </submittedName>
</protein>
<evidence type="ECO:0000313" key="3">
    <source>
        <dbReference type="Proteomes" id="UP001497623"/>
    </source>
</evidence>
<feature type="non-terminal residue" evidence="2">
    <location>
        <position position="1"/>
    </location>
</feature>
<dbReference type="EMBL" id="CAXKWB010019899">
    <property type="protein sequence ID" value="CAL4122318.1"/>
    <property type="molecule type" value="Genomic_DNA"/>
</dbReference>
<dbReference type="AlphaFoldDB" id="A0AAV2REG6"/>
<proteinExistence type="predicted"/>
<evidence type="ECO:0000313" key="2">
    <source>
        <dbReference type="EMBL" id="CAL4122318.1"/>
    </source>
</evidence>
<keyword evidence="3" id="KW-1185">Reference proteome</keyword>